<dbReference type="EMBL" id="JBHSUS010000001">
    <property type="protein sequence ID" value="MFC6439776.1"/>
    <property type="molecule type" value="Genomic_DNA"/>
</dbReference>
<evidence type="ECO:0000256" key="1">
    <source>
        <dbReference type="SAM" id="Phobius"/>
    </source>
</evidence>
<dbReference type="PANTHER" id="PTHR39594">
    <property type="entry name" value="PROTEIN YCHQ"/>
    <property type="match status" value="1"/>
</dbReference>
<proteinExistence type="predicted"/>
<keyword evidence="1" id="KW-0812">Transmembrane</keyword>
<accession>A0ABW1XIZ6</accession>
<keyword evidence="1" id="KW-1133">Transmembrane helix</keyword>
<keyword evidence="1" id="KW-0472">Membrane</keyword>
<name>A0ABW1XIZ6_9ALTE</name>
<gene>
    <name evidence="2" type="ORF">ACFP85_06400</name>
</gene>
<dbReference type="Pfam" id="PF04247">
    <property type="entry name" value="SirB"/>
    <property type="match status" value="1"/>
</dbReference>
<dbReference type="Proteomes" id="UP001596364">
    <property type="component" value="Unassembled WGS sequence"/>
</dbReference>
<dbReference type="RefSeq" id="WP_131256668.1">
    <property type="nucleotide sequence ID" value="NZ_JBHSUS010000001.1"/>
</dbReference>
<keyword evidence="3" id="KW-1185">Reference proteome</keyword>
<sequence length="126" mass="14182">MEYYLNVKILHMFCAYVSVTLFISRLLLDSLGKVGWRHSPARYLPHINDSVLLTLALTLLVIGPWQPLAHSWLGTKILLLMGYILAGSKAFKLALPVKRRLVWAVLALLQLAGILYLAINKPLLFS</sequence>
<feature type="transmembrane region" description="Helical" evidence="1">
    <location>
        <begin position="9"/>
        <end position="27"/>
    </location>
</feature>
<evidence type="ECO:0000313" key="3">
    <source>
        <dbReference type="Proteomes" id="UP001596364"/>
    </source>
</evidence>
<comment type="caution">
    <text evidence="2">The sequence shown here is derived from an EMBL/GenBank/DDBJ whole genome shotgun (WGS) entry which is preliminary data.</text>
</comment>
<protein>
    <submittedName>
        <fullName evidence="2">SirB2 family protein</fullName>
    </submittedName>
</protein>
<dbReference type="PANTHER" id="PTHR39594:SF1">
    <property type="entry name" value="PROTEIN YCHQ"/>
    <property type="match status" value="1"/>
</dbReference>
<feature type="transmembrane region" description="Helical" evidence="1">
    <location>
        <begin position="101"/>
        <end position="119"/>
    </location>
</feature>
<evidence type="ECO:0000313" key="2">
    <source>
        <dbReference type="EMBL" id="MFC6439776.1"/>
    </source>
</evidence>
<dbReference type="InterPro" id="IPR007360">
    <property type="entry name" value="SirB"/>
</dbReference>
<reference evidence="3" key="1">
    <citation type="journal article" date="2019" name="Int. J. Syst. Evol. Microbiol.">
        <title>The Global Catalogue of Microorganisms (GCM) 10K type strain sequencing project: providing services to taxonomists for standard genome sequencing and annotation.</title>
        <authorList>
            <consortium name="The Broad Institute Genomics Platform"/>
            <consortium name="The Broad Institute Genome Sequencing Center for Infectious Disease"/>
            <person name="Wu L."/>
            <person name="Ma J."/>
        </authorList>
    </citation>
    <scope>NUCLEOTIDE SEQUENCE [LARGE SCALE GENOMIC DNA]</scope>
    <source>
        <strain evidence="3">CGMCC 1.16031</strain>
    </source>
</reference>
<dbReference type="PIRSF" id="PIRSF005610">
    <property type="entry name" value="SirB"/>
    <property type="match status" value="1"/>
</dbReference>
<organism evidence="2 3">
    <name type="scientific">Pseudobowmanella zhangzhouensis</name>
    <dbReference type="NCBI Taxonomy" id="1537679"/>
    <lineage>
        <taxon>Bacteria</taxon>
        <taxon>Pseudomonadati</taxon>
        <taxon>Pseudomonadota</taxon>
        <taxon>Gammaproteobacteria</taxon>
        <taxon>Alteromonadales</taxon>
        <taxon>Alteromonadaceae</taxon>
    </lineage>
</organism>